<dbReference type="OrthoDB" id="187171at2759"/>
<dbReference type="GO" id="GO:0046514">
    <property type="term" value="P:ceramide catabolic process"/>
    <property type="evidence" value="ECO:0007669"/>
    <property type="project" value="TreeGrafter"/>
</dbReference>
<dbReference type="GO" id="GO:0046872">
    <property type="term" value="F:metal ion binding"/>
    <property type="evidence" value="ECO:0007669"/>
    <property type="project" value="UniProtKB-KW"/>
</dbReference>
<keyword evidence="6 10" id="KW-0472">Membrane</keyword>
<dbReference type="PANTHER" id="PTHR46187">
    <property type="entry name" value="ALKALINE CERAMIDASE 3"/>
    <property type="match status" value="1"/>
</dbReference>
<accession>A0A0E9N9U1</accession>
<dbReference type="GO" id="GO:0005789">
    <property type="term" value="C:endoplasmic reticulum membrane"/>
    <property type="evidence" value="ECO:0007669"/>
    <property type="project" value="TreeGrafter"/>
</dbReference>
<name>A0A0E9N9U1_SAICN</name>
<evidence type="ECO:0008006" key="13">
    <source>
        <dbReference type="Google" id="ProtNLM"/>
    </source>
</evidence>
<dbReference type="GO" id="GO:0016811">
    <property type="term" value="F:hydrolase activity, acting on carbon-nitrogen (but not peptide) bonds, in linear amides"/>
    <property type="evidence" value="ECO:0007669"/>
    <property type="project" value="InterPro"/>
</dbReference>
<reference evidence="11 12" key="2">
    <citation type="journal article" date="2014" name="J. Gen. Appl. Microbiol.">
        <title>The early diverging ascomycetous budding yeast Saitoella complicata has three histone deacetylases belonging to the Clr6, Hos2, and Rpd3 lineages.</title>
        <authorList>
            <person name="Nishida H."/>
            <person name="Matsumoto T."/>
            <person name="Kondo S."/>
            <person name="Hamamoto M."/>
            <person name="Yoshikawa H."/>
        </authorList>
    </citation>
    <scope>NUCLEOTIDE SEQUENCE [LARGE SCALE GENOMIC DNA]</scope>
    <source>
        <strain evidence="11 12">NRRL Y-17804</strain>
    </source>
</reference>
<feature type="binding site" evidence="7">
    <location>
        <position position="30"/>
    </location>
    <ligand>
        <name>Ca(2+)</name>
        <dbReference type="ChEBI" id="CHEBI:29108"/>
    </ligand>
</feature>
<dbReference type="EMBL" id="BACD03000005">
    <property type="protein sequence ID" value="GAO46657.1"/>
    <property type="molecule type" value="Genomic_DNA"/>
</dbReference>
<feature type="transmembrane region" description="Helical" evidence="10">
    <location>
        <begin position="126"/>
        <end position="150"/>
    </location>
</feature>
<feature type="transmembrane region" description="Helical" evidence="10">
    <location>
        <begin position="235"/>
        <end position="254"/>
    </location>
</feature>
<sequence>MYSSPWPCVNWAYGTAEREGWWGPPSATIDWCEENYVISSFIAEFINTTTNLGFMVLALFLIVNTIKQGHETRMIITALGFMLVGLGSFLFHASLLYKYQLLDELPMVYSTCIQVWSVFEYETSKTVSVLIGLGVFAIAAIVTFVYLIILDPMFHQVAYAALSVAVLGRSIWQMYKEVKPAKSRKELLRMVVTGISSFLFGFLLWNIDNEACSTLRSWRHVVGIPWGFLLELHGWWHIFTGLGVYYYIVFLEYLRIHLLGTQDQFACIWSIGGIIPHVDRIKPKPTKSTANGFIANGHVSNGHAKARTTQSETRTPQTRSRTRKA</sequence>
<feature type="transmembrane region" description="Helical" evidence="10">
    <location>
        <begin position="187"/>
        <end position="207"/>
    </location>
</feature>
<comment type="cofactor">
    <cofactor evidence="8">
        <name>Zn(2+)</name>
        <dbReference type="ChEBI" id="CHEBI:29105"/>
    </cofactor>
</comment>
<dbReference type="Pfam" id="PF05875">
    <property type="entry name" value="Ceramidase"/>
    <property type="match status" value="1"/>
</dbReference>
<evidence type="ECO:0000313" key="11">
    <source>
        <dbReference type="EMBL" id="GAO46657.1"/>
    </source>
</evidence>
<feature type="transmembrane region" description="Helical" evidence="10">
    <location>
        <begin position="45"/>
        <end position="63"/>
    </location>
</feature>
<feature type="binding site" evidence="8">
    <location>
        <position position="237"/>
    </location>
    <ligand>
        <name>Zn(2+)</name>
        <dbReference type="ChEBI" id="CHEBI:29105"/>
        <note>catalytic</note>
    </ligand>
</feature>
<feature type="compositionally biased region" description="Polar residues" evidence="9">
    <location>
        <begin position="307"/>
        <end position="319"/>
    </location>
</feature>
<evidence type="ECO:0000256" key="6">
    <source>
        <dbReference type="ARBA" id="ARBA00023136"/>
    </source>
</evidence>
<gene>
    <name evidence="11" type="ORF">G7K_0883-t1</name>
</gene>
<evidence type="ECO:0000313" key="12">
    <source>
        <dbReference type="Proteomes" id="UP000033140"/>
    </source>
</evidence>
<dbReference type="STRING" id="698492.A0A0E9N9U1"/>
<comment type="caution">
    <text evidence="11">The sequence shown here is derived from an EMBL/GenBank/DDBJ whole genome shotgun (WGS) entry which is preliminary data.</text>
</comment>
<feature type="binding site" evidence="8">
    <location>
        <position position="92"/>
    </location>
    <ligand>
        <name>Zn(2+)</name>
        <dbReference type="ChEBI" id="CHEBI:29105"/>
        <note>catalytic</note>
    </ligand>
</feature>
<dbReference type="GO" id="GO:0046513">
    <property type="term" value="P:ceramide biosynthetic process"/>
    <property type="evidence" value="ECO:0007669"/>
    <property type="project" value="TreeGrafter"/>
</dbReference>
<dbReference type="OMA" id="IMFEPLR"/>
<keyword evidence="3 10" id="KW-0812">Transmembrane</keyword>
<evidence type="ECO:0000256" key="2">
    <source>
        <dbReference type="ARBA" id="ARBA00009780"/>
    </source>
</evidence>
<dbReference type="AlphaFoldDB" id="A0A0E9N9U1"/>
<feature type="binding site" evidence="8">
    <location>
        <position position="233"/>
    </location>
    <ligand>
        <name>Zn(2+)</name>
        <dbReference type="ChEBI" id="CHEBI:29105"/>
        <note>catalytic</note>
    </ligand>
</feature>
<protein>
    <recommendedName>
        <fullName evidence="13">Alkaline ceramidase</fullName>
    </recommendedName>
</protein>
<proteinExistence type="inferred from homology"/>
<comment type="subcellular location">
    <subcellularLocation>
        <location evidence="1">Membrane</location>
        <topology evidence="1">Multi-pass membrane protein</topology>
    </subcellularLocation>
</comment>
<keyword evidence="7" id="KW-0106">Calcium</keyword>
<feature type="binding site" evidence="7">
    <location>
        <position position="31"/>
    </location>
    <ligand>
        <name>Ca(2+)</name>
        <dbReference type="ChEBI" id="CHEBI:29108"/>
    </ligand>
</feature>
<comment type="similarity">
    <text evidence="2">Belongs to the alkaline ceramidase family.</text>
</comment>
<evidence type="ECO:0000256" key="3">
    <source>
        <dbReference type="ARBA" id="ARBA00022692"/>
    </source>
</evidence>
<evidence type="ECO:0000256" key="9">
    <source>
        <dbReference type="SAM" id="MobiDB-lite"/>
    </source>
</evidence>
<keyword evidence="12" id="KW-1185">Reference proteome</keyword>
<feature type="region of interest" description="Disordered" evidence="9">
    <location>
        <begin position="293"/>
        <end position="325"/>
    </location>
</feature>
<feature type="binding site" evidence="7">
    <location>
        <position position="35"/>
    </location>
    <ligand>
        <name>Ca(2+)</name>
        <dbReference type="ChEBI" id="CHEBI:29108"/>
    </ligand>
</feature>
<feature type="binding site" evidence="7">
    <location>
        <position position="44"/>
    </location>
    <ligand>
        <name>Ca(2+)</name>
        <dbReference type="ChEBI" id="CHEBI:29108"/>
    </ligand>
</feature>
<evidence type="ECO:0000256" key="10">
    <source>
        <dbReference type="SAM" id="Phobius"/>
    </source>
</evidence>
<organism evidence="11 12">
    <name type="scientific">Saitoella complicata (strain BCRC 22490 / CBS 7301 / JCM 7358 / NBRC 10748 / NRRL Y-17804)</name>
    <dbReference type="NCBI Taxonomy" id="698492"/>
    <lineage>
        <taxon>Eukaryota</taxon>
        <taxon>Fungi</taxon>
        <taxon>Dikarya</taxon>
        <taxon>Ascomycota</taxon>
        <taxon>Taphrinomycotina</taxon>
        <taxon>Taphrinomycotina incertae sedis</taxon>
        <taxon>Saitoella</taxon>
    </lineage>
</organism>
<dbReference type="InterPro" id="IPR008901">
    <property type="entry name" value="ACER"/>
</dbReference>
<feature type="transmembrane region" description="Helical" evidence="10">
    <location>
        <begin position="75"/>
        <end position="95"/>
    </location>
</feature>
<evidence type="ECO:0000256" key="8">
    <source>
        <dbReference type="PIRSR" id="PIRSR608901-2"/>
    </source>
</evidence>
<reference evidence="11 12" key="3">
    <citation type="journal article" date="2015" name="Genome Announc.">
        <title>Draft Genome Sequence of the Archiascomycetous Yeast Saitoella complicata.</title>
        <authorList>
            <person name="Yamauchi K."/>
            <person name="Kondo S."/>
            <person name="Hamamoto M."/>
            <person name="Takahashi Y."/>
            <person name="Ogura Y."/>
            <person name="Hayashi T."/>
            <person name="Nishida H."/>
        </authorList>
    </citation>
    <scope>NUCLEOTIDE SEQUENCE [LARGE SCALE GENOMIC DNA]</scope>
    <source>
        <strain evidence="11 12">NRRL Y-17804</strain>
    </source>
</reference>
<reference evidence="11 12" key="1">
    <citation type="journal article" date="2011" name="J. Gen. Appl. Microbiol.">
        <title>Draft genome sequencing of the enigmatic yeast Saitoella complicata.</title>
        <authorList>
            <person name="Nishida H."/>
            <person name="Hamamoto M."/>
            <person name="Sugiyama J."/>
        </authorList>
    </citation>
    <scope>NUCLEOTIDE SEQUENCE [LARGE SCALE GENOMIC DNA]</scope>
    <source>
        <strain evidence="11 12">NRRL Y-17804</strain>
    </source>
</reference>
<dbReference type="RefSeq" id="XP_019021547.1">
    <property type="nucleotide sequence ID" value="XM_019172090.1"/>
</dbReference>
<keyword evidence="7" id="KW-0479">Metal-binding</keyword>
<evidence type="ECO:0000256" key="7">
    <source>
        <dbReference type="PIRSR" id="PIRSR608901-1"/>
    </source>
</evidence>
<dbReference type="PANTHER" id="PTHR46187:SF3">
    <property type="entry name" value="ALKALINE CERAMIDASE 3"/>
    <property type="match status" value="1"/>
</dbReference>
<keyword evidence="4" id="KW-0378">Hydrolase</keyword>
<dbReference type="Proteomes" id="UP000033140">
    <property type="component" value="Unassembled WGS sequence"/>
</dbReference>
<keyword evidence="8" id="KW-0862">Zinc</keyword>
<keyword evidence="5 10" id="KW-1133">Transmembrane helix</keyword>
<evidence type="ECO:0000256" key="4">
    <source>
        <dbReference type="ARBA" id="ARBA00022801"/>
    </source>
</evidence>
<feature type="binding site" evidence="7">
    <location>
        <position position="33"/>
    </location>
    <ligand>
        <name>Ca(2+)</name>
        <dbReference type="ChEBI" id="CHEBI:29108"/>
    </ligand>
</feature>
<evidence type="ECO:0000256" key="5">
    <source>
        <dbReference type="ARBA" id="ARBA00022989"/>
    </source>
</evidence>
<evidence type="ECO:0000256" key="1">
    <source>
        <dbReference type="ARBA" id="ARBA00004141"/>
    </source>
</evidence>